<accession>A0ABR9UK36</accession>
<sequence>MTLNPVPIHLQVAERIRHNIKQGIYRVGEQLPQESLLSQCFNVNRHIIRRAIACLKSEGVLNTEPGRGIFVTKKPIIYPLGKRVRYNEILINQGLEPSFQLLKCIEIKADLLVANHLEILVGESVAWIERLMFANNVPISITSSYFPLDYFPNLLAYEAQMWSISRLLREIYGCDHLRRNTWISSRLVDADDAQLLHISTTSSILRVESINVDQHNHIIEYGITRFRGDQIELGLGSQCFPL</sequence>
<dbReference type="SMART" id="SM00345">
    <property type="entry name" value="HTH_GNTR"/>
    <property type="match status" value="1"/>
</dbReference>
<evidence type="ECO:0000256" key="3">
    <source>
        <dbReference type="ARBA" id="ARBA00023163"/>
    </source>
</evidence>
<dbReference type="InterPro" id="IPR036388">
    <property type="entry name" value="WH-like_DNA-bd_sf"/>
</dbReference>
<dbReference type="InterPro" id="IPR012702">
    <property type="entry name" value="CP_lyase_PhnF"/>
</dbReference>
<dbReference type="Pfam" id="PF07702">
    <property type="entry name" value="UTRA"/>
    <property type="match status" value="1"/>
</dbReference>
<protein>
    <submittedName>
        <fullName evidence="5">Phosphonate metabolism transcriptional regulator PhnF</fullName>
    </submittedName>
</protein>
<reference evidence="5 6" key="1">
    <citation type="submission" date="2020-10" db="EMBL/GenBank/DDBJ databases">
        <authorList>
            <person name="Castelo-Branco R."/>
            <person name="Eusebio N."/>
            <person name="Adriana R."/>
            <person name="Vieira A."/>
            <person name="Brugerolle De Fraissinette N."/>
            <person name="Rezende De Castro R."/>
            <person name="Schneider M.P."/>
            <person name="Vasconcelos V."/>
            <person name="Leao P.N."/>
        </authorList>
    </citation>
    <scope>NUCLEOTIDE SEQUENCE [LARGE SCALE GENOMIC DNA]</scope>
    <source>
        <strain evidence="5 6">LEGE 06226</strain>
    </source>
</reference>
<dbReference type="Pfam" id="PF00392">
    <property type="entry name" value="GntR"/>
    <property type="match status" value="1"/>
</dbReference>
<dbReference type="SUPFAM" id="SSF64288">
    <property type="entry name" value="Chorismate lyase-like"/>
    <property type="match status" value="1"/>
</dbReference>
<dbReference type="PANTHER" id="PTHR44846">
    <property type="entry name" value="MANNOSYL-D-GLYCERATE TRANSPORT/METABOLISM SYSTEM REPRESSOR MNGR-RELATED"/>
    <property type="match status" value="1"/>
</dbReference>
<evidence type="ECO:0000256" key="2">
    <source>
        <dbReference type="ARBA" id="ARBA00023125"/>
    </source>
</evidence>
<evidence type="ECO:0000259" key="4">
    <source>
        <dbReference type="PROSITE" id="PS50949"/>
    </source>
</evidence>
<dbReference type="EMBL" id="JADEWU010000074">
    <property type="protein sequence ID" value="MBE9145919.1"/>
    <property type="molecule type" value="Genomic_DNA"/>
</dbReference>
<comment type="caution">
    <text evidence="5">The sequence shown here is derived from an EMBL/GenBank/DDBJ whole genome shotgun (WGS) entry which is preliminary data.</text>
</comment>
<evidence type="ECO:0000313" key="6">
    <source>
        <dbReference type="Proteomes" id="UP000640725"/>
    </source>
</evidence>
<keyword evidence="3" id="KW-0804">Transcription</keyword>
<dbReference type="InterPro" id="IPR011663">
    <property type="entry name" value="UTRA"/>
</dbReference>
<dbReference type="PRINTS" id="PR00035">
    <property type="entry name" value="HTHGNTR"/>
</dbReference>
<dbReference type="PROSITE" id="PS50949">
    <property type="entry name" value="HTH_GNTR"/>
    <property type="match status" value="1"/>
</dbReference>
<keyword evidence="6" id="KW-1185">Reference proteome</keyword>
<dbReference type="Proteomes" id="UP000640725">
    <property type="component" value="Unassembled WGS sequence"/>
</dbReference>
<dbReference type="InterPro" id="IPR050679">
    <property type="entry name" value="Bact_HTH_transcr_reg"/>
</dbReference>
<dbReference type="RefSeq" id="WP_193871314.1">
    <property type="nucleotide sequence ID" value="NZ_JADEWU010000074.1"/>
</dbReference>
<dbReference type="SMART" id="SM00866">
    <property type="entry name" value="UTRA"/>
    <property type="match status" value="1"/>
</dbReference>
<dbReference type="SUPFAM" id="SSF46785">
    <property type="entry name" value="Winged helix' DNA-binding domain"/>
    <property type="match status" value="1"/>
</dbReference>
<dbReference type="Gene3D" id="3.40.1410.10">
    <property type="entry name" value="Chorismate lyase-like"/>
    <property type="match status" value="1"/>
</dbReference>
<dbReference type="NCBIfam" id="TIGR02325">
    <property type="entry name" value="C_P_lyase_phnF"/>
    <property type="match status" value="1"/>
</dbReference>
<keyword evidence="2" id="KW-0238">DNA-binding</keyword>
<dbReference type="CDD" id="cd07377">
    <property type="entry name" value="WHTH_GntR"/>
    <property type="match status" value="1"/>
</dbReference>
<proteinExistence type="predicted"/>
<name>A0ABR9UK36_9CYAN</name>
<dbReference type="InterPro" id="IPR000524">
    <property type="entry name" value="Tscrpt_reg_HTH_GntR"/>
</dbReference>
<dbReference type="InterPro" id="IPR028978">
    <property type="entry name" value="Chorismate_lyase_/UTRA_dom_sf"/>
</dbReference>
<organism evidence="5 6">
    <name type="scientific">Planktothrix mougeotii LEGE 06226</name>
    <dbReference type="NCBI Taxonomy" id="1828728"/>
    <lineage>
        <taxon>Bacteria</taxon>
        <taxon>Bacillati</taxon>
        <taxon>Cyanobacteriota</taxon>
        <taxon>Cyanophyceae</taxon>
        <taxon>Oscillatoriophycideae</taxon>
        <taxon>Oscillatoriales</taxon>
        <taxon>Microcoleaceae</taxon>
        <taxon>Planktothrix</taxon>
    </lineage>
</organism>
<evidence type="ECO:0000256" key="1">
    <source>
        <dbReference type="ARBA" id="ARBA00023015"/>
    </source>
</evidence>
<feature type="domain" description="HTH gntR-type" evidence="4">
    <location>
        <begin position="6"/>
        <end position="74"/>
    </location>
</feature>
<keyword evidence="1" id="KW-0805">Transcription regulation</keyword>
<dbReference type="PANTHER" id="PTHR44846:SF1">
    <property type="entry name" value="MANNOSYL-D-GLYCERATE TRANSPORT_METABOLISM SYSTEM REPRESSOR MNGR-RELATED"/>
    <property type="match status" value="1"/>
</dbReference>
<evidence type="ECO:0000313" key="5">
    <source>
        <dbReference type="EMBL" id="MBE9145919.1"/>
    </source>
</evidence>
<dbReference type="Gene3D" id="1.10.10.10">
    <property type="entry name" value="Winged helix-like DNA-binding domain superfamily/Winged helix DNA-binding domain"/>
    <property type="match status" value="1"/>
</dbReference>
<dbReference type="InterPro" id="IPR036390">
    <property type="entry name" value="WH_DNA-bd_sf"/>
</dbReference>
<gene>
    <name evidence="5" type="primary">phnF</name>
    <name evidence="5" type="ORF">IQ236_22265</name>
</gene>